<dbReference type="SMART" id="SM00342">
    <property type="entry name" value="HTH_ARAC"/>
    <property type="match status" value="1"/>
</dbReference>
<dbReference type="GO" id="GO:0043565">
    <property type="term" value="F:sequence-specific DNA binding"/>
    <property type="evidence" value="ECO:0007669"/>
    <property type="project" value="InterPro"/>
</dbReference>
<dbReference type="InterPro" id="IPR028082">
    <property type="entry name" value="Peripla_BP_I"/>
</dbReference>
<dbReference type="Gene3D" id="3.40.50.2300">
    <property type="match status" value="3"/>
</dbReference>
<dbReference type="InterPro" id="IPR011006">
    <property type="entry name" value="CheY-like_superfamily"/>
</dbReference>
<evidence type="ECO:0000256" key="1">
    <source>
        <dbReference type="ARBA" id="ARBA00004196"/>
    </source>
</evidence>
<dbReference type="Gene3D" id="3.30.565.10">
    <property type="entry name" value="Histidine kinase-like ATPase, C-terminal domain"/>
    <property type="match status" value="1"/>
</dbReference>
<keyword evidence="4" id="KW-0805">Transcription regulation</keyword>
<dbReference type="PATRIC" id="fig|1346330.5.peg.1541"/>
<dbReference type="InterPro" id="IPR025997">
    <property type="entry name" value="SBP_2_dom"/>
</dbReference>
<gene>
    <name evidence="10" type="ORF">M472_14120</name>
</gene>
<evidence type="ECO:0000256" key="7">
    <source>
        <dbReference type="SAM" id="Coils"/>
    </source>
</evidence>
<evidence type="ECO:0000256" key="4">
    <source>
        <dbReference type="ARBA" id="ARBA00023015"/>
    </source>
</evidence>
<dbReference type="STRING" id="1346330.M472_14120"/>
<dbReference type="EMBL" id="ATDL01000012">
    <property type="protein sequence ID" value="ERJ59904.1"/>
    <property type="molecule type" value="Genomic_DNA"/>
</dbReference>
<dbReference type="GO" id="GO:0030246">
    <property type="term" value="F:carbohydrate binding"/>
    <property type="evidence" value="ECO:0007669"/>
    <property type="project" value="UniProtKB-ARBA"/>
</dbReference>
<dbReference type="PRINTS" id="PR00032">
    <property type="entry name" value="HTHARAC"/>
</dbReference>
<dbReference type="Proteomes" id="UP000016584">
    <property type="component" value="Unassembled WGS sequence"/>
</dbReference>
<evidence type="ECO:0000313" key="10">
    <source>
        <dbReference type="EMBL" id="ERJ59904.1"/>
    </source>
</evidence>
<feature type="transmembrane region" description="Helical" evidence="8">
    <location>
        <begin position="348"/>
        <end position="367"/>
    </location>
</feature>
<feature type="coiled-coil region" evidence="7">
    <location>
        <begin position="374"/>
        <end position="408"/>
    </location>
</feature>
<comment type="caution">
    <text evidence="10">The sequence shown here is derived from an EMBL/GenBank/DDBJ whole genome shotgun (WGS) entry which is preliminary data.</text>
</comment>
<dbReference type="RefSeq" id="WP_021069723.1">
    <property type="nucleotide sequence ID" value="NZ_ATDL01000012.1"/>
</dbReference>
<evidence type="ECO:0000256" key="5">
    <source>
        <dbReference type="ARBA" id="ARBA00023125"/>
    </source>
</evidence>
<keyword evidence="5" id="KW-0238">DNA-binding</keyword>
<keyword evidence="7" id="KW-0175">Coiled coil</keyword>
<dbReference type="InterPro" id="IPR036890">
    <property type="entry name" value="HATPase_C_sf"/>
</dbReference>
<dbReference type="SUPFAM" id="SSF46689">
    <property type="entry name" value="Homeodomain-like"/>
    <property type="match status" value="2"/>
</dbReference>
<dbReference type="PROSITE" id="PS01124">
    <property type="entry name" value="HTH_ARAC_FAMILY_2"/>
    <property type="match status" value="1"/>
</dbReference>
<dbReference type="SUPFAM" id="SSF53822">
    <property type="entry name" value="Periplasmic binding protein-like I"/>
    <property type="match status" value="1"/>
</dbReference>
<dbReference type="InterPro" id="IPR018060">
    <property type="entry name" value="HTH_AraC"/>
</dbReference>
<evidence type="ECO:0000256" key="8">
    <source>
        <dbReference type="SAM" id="Phobius"/>
    </source>
</evidence>
<dbReference type="CDD" id="cd06308">
    <property type="entry name" value="PBP1_sensor_kinase-like"/>
    <property type="match status" value="1"/>
</dbReference>
<keyword evidence="11" id="KW-1185">Reference proteome</keyword>
<dbReference type="eggNOG" id="COG1879">
    <property type="taxonomic scope" value="Bacteria"/>
</dbReference>
<evidence type="ECO:0000256" key="6">
    <source>
        <dbReference type="ARBA" id="ARBA00023163"/>
    </source>
</evidence>
<dbReference type="PANTHER" id="PTHR46847">
    <property type="entry name" value="D-ALLOSE-BINDING PERIPLASMIC PROTEIN-RELATED"/>
    <property type="match status" value="1"/>
</dbReference>
<evidence type="ECO:0000256" key="2">
    <source>
        <dbReference type="ARBA" id="ARBA00007639"/>
    </source>
</evidence>
<dbReference type="InterPro" id="IPR009057">
    <property type="entry name" value="Homeodomain-like_sf"/>
</dbReference>
<organism evidence="10 11">
    <name type="scientific">Sphingobacterium paucimobilis HER1398</name>
    <dbReference type="NCBI Taxonomy" id="1346330"/>
    <lineage>
        <taxon>Bacteria</taxon>
        <taxon>Pseudomonadati</taxon>
        <taxon>Bacteroidota</taxon>
        <taxon>Sphingobacteriia</taxon>
        <taxon>Sphingobacteriales</taxon>
        <taxon>Sphingobacteriaceae</taxon>
        <taxon>Sphingobacterium</taxon>
    </lineage>
</organism>
<dbReference type="eggNOG" id="COG0745">
    <property type="taxonomic scope" value="Bacteria"/>
</dbReference>
<dbReference type="SUPFAM" id="SSF52172">
    <property type="entry name" value="CheY-like"/>
    <property type="match status" value="1"/>
</dbReference>
<keyword evidence="8" id="KW-1133">Transmembrane helix</keyword>
<feature type="domain" description="HTH araC/xylS-type" evidence="9">
    <location>
        <begin position="798"/>
        <end position="896"/>
    </location>
</feature>
<dbReference type="GO" id="GO:0003700">
    <property type="term" value="F:DNA-binding transcription factor activity"/>
    <property type="evidence" value="ECO:0007669"/>
    <property type="project" value="InterPro"/>
</dbReference>
<keyword evidence="8" id="KW-0812">Transmembrane</keyword>
<proteinExistence type="inferred from homology"/>
<dbReference type="AlphaFoldDB" id="U2J4M5"/>
<name>U2J4M5_9SPHI</name>
<keyword evidence="6" id="KW-0804">Transcription</keyword>
<comment type="similarity">
    <text evidence="2">Belongs to the bacterial solute-binding protein 2 family.</text>
</comment>
<dbReference type="Gene3D" id="1.10.10.60">
    <property type="entry name" value="Homeodomain-like"/>
    <property type="match status" value="2"/>
</dbReference>
<evidence type="ECO:0000313" key="11">
    <source>
        <dbReference type="Proteomes" id="UP000016584"/>
    </source>
</evidence>
<sequence>MNLNWICRLSLFSFFLLIGCTDSKKNQSYHIVFSQCVLDDAWRKEMLEEMQRELSFYPHVDFTLYDADGSSAKQIQQIEHILQKPIDLLIVSPNESEPLAPVVDRTYRQGVPVIVVDRKTSTEHYNSYVGANNYQVGKLASLVITQDNTDNNLRGKVIYITGLTNSSASIEREKGFTDGLKEYISNDNLIRLVGNWQPESAPTALRNLDRHTIEQADYIFCFNDPMAFACSQYLDSLQLANKPRIIGVDGLYGPKNGLNHVINKSLFATIHYPTGGKETIRTAMAILTKQEYQRNIDLGTMIIDSQNVHLLNDLEKKVSDQYADIDRQQIILNKLKGINKLESIKSNFFLVLLIFSIIALGLILYILRNLKTSKATISKNNETISAQNEKLENLYSELSDNFREKQNLFKNLTYSLSNPLALQNALLKDLNKKGYSYSIEQTRNINNLQNTTNRLHNIFQDIKNLENIHKNENLHVEETDFGELLRNALYSLNSLLVEKRINFKVENHMDHNHILISKVWMERALFNFIEFLIKNMPEEGSLRFKLSNTINERRISFQAIAGPFSSSALDRSKLQEELRLGVSISFFQDVIKQHLGEINFDFDHNFITFDIAFSQLELKDELVNDNEADPYLAQLTTPTVRENFLREKPSLIYIDNDPDWQALIYDTFHNSYNVLPAHSFHEAKDLLKTYAVEVIIGEYVINQTPYTNFLKVLQDSSEYNNIPFIMFSTNDAAQEEAYDTGCDLFIHKSTSIQLLHKATNNVLTQRRRLIYKLQHFGPKDIQLIENSNERENYRPFVKEVKRVMEEHIADNTFTISDLAKRFNLSRVHFYNRFNEAFETSPADYLLNLRLKKAMNLLLTPLTISEIAFQCGFSSPGYFTKVFSQKYHQSPKAYQRMHSKR</sequence>
<evidence type="ECO:0000256" key="3">
    <source>
        <dbReference type="ARBA" id="ARBA00022729"/>
    </source>
</evidence>
<keyword evidence="3" id="KW-0732">Signal</keyword>
<keyword evidence="8" id="KW-0472">Membrane</keyword>
<dbReference type="OrthoDB" id="9809670at2"/>
<accession>U2J4M5</accession>
<protein>
    <recommendedName>
        <fullName evidence="9">HTH araC/xylS-type domain-containing protein</fullName>
    </recommendedName>
</protein>
<evidence type="ECO:0000259" key="9">
    <source>
        <dbReference type="PROSITE" id="PS01124"/>
    </source>
</evidence>
<dbReference type="InterPro" id="IPR020449">
    <property type="entry name" value="Tscrpt_reg_AraC-type_HTH"/>
</dbReference>
<dbReference type="GO" id="GO:0030313">
    <property type="term" value="C:cell envelope"/>
    <property type="evidence" value="ECO:0007669"/>
    <property type="project" value="UniProtKB-SubCell"/>
</dbReference>
<comment type="subcellular location">
    <subcellularLocation>
        <location evidence="1">Cell envelope</location>
    </subcellularLocation>
</comment>
<dbReference type="Pfam" id="PF13407">
    <property type="entry name" value="Peripla_BP_4"/>
    <property type="match status" value="1"/>
</dbReference>
<reference evidence="10 11" key="1">
    <citation type="journal article" date="2013" name="Genome Announc.">
        <title>The Draft Genome Sequence of Sphingomonas paucimobilis Strain HER1398 (Proteobacteria), Host to the Giant PAU Phage, Indicates That It Is a Member of the Genus Sphingobacterium (Bacteroidetes).</title>
        <authorList>
            <person name="White R.A.III."/>
            <person name="Suttle C.A."/>
        </authorList>
    </citation>
    <scope>NUCLEOTIDE SEQUENCE [LARGE SCALE GENOMIC DNA]</scope>
    <source>
        <strain evidence="10 11">HER1398</strain>
    </source>
</reference>
<dbReference type="PANTHER" id="PTHR46847:SF1">
    <property type="entry name" value="D-ALLOSE-BINDING PERIPLASMIC PROTEIN-RELATED"/>
    <property type="match status" value="1"/>
</dbReference>
<dbReference type="Pfam" id="PF12833">
    <property type="entry name" value="HTH_18"/>
    <property type="match status" value="1"/>
</dbReference>